<reference evidence="2 3" key="1">
    <citation type="journal article" date="2020" name="Genome Biol. Evol.">
        <title>Comparative genomics of Sclerotiniaceae.</title>
        <authorList>
            <person name="Valero Jimenez C.A."/>
            <person name="Steentjes M."/>
            <person name="Scholten O.E."/>
            <person name="Van Kan J.A.L."/>
        </authorList>
    </citation>
    <scope>NUCLEOTIDE SEQUENCE [LARGE SCALE GENOMIC DNA]</scope>
    <source>
        <strain evidence="2 3">B1</strain>
    </source>
</reference>
<comment type="caution">
    <text evidence="2">The sequence shown here is derived from an EMBL/GenBank/DDBJ whole genome shotgun (WGS) entry which is preliminary data.</text>
</comment>
<dbReference type="GeneID" id="62231093"/>
<dbReference type="Proteomes" id="UP000783213">
    <property type="component" value="Unassembled WGS sequence"/>
</dbReference>
<evidence type="ECO:0000313" key="2">
    <source>
        <dbReference type="EMBL" id="KAF7931583.1"/>
    </source>
</evidence>
<evidence type="ECO:0000256" key="1">
    <source>
        <dbReference type="SAM" id="MobiDB-lite"/>
    </source>
</evidence>
<sequence length="237" mass="27710">MNPNLGKLYHQFTSRPKEMTAWENEDWIDEKSKETRRRFYVPKGEIFCRAPNQDGSLCENTKRDTPVNLWRHYRTMHAEFKASATRTRYITKEQEKRVEKCFENQVLLVLRANNIDENGTWDELTDMIKNYELREKEATQIEQLDDDSESSEQHDPALISIRRPVEEVFSKKNEKNAREAKSLPAIGKVIGIKTERQKIVSLRKRAVPDTGKEGNQKRARMEEKTSLSADGIIEINP</sequence>
<dbReference type="RefSeq" id="XP_038811475.1">
    <property type="nucleotide sequence ID" value="XM_038951939.1"/>
</dbReference>
<proteinExistence type="predicted"/>
<feature type="region of interest" description="Disordered" evidence="1">
    <location>
        <begin position="204"/>
        <end position="237"/>
    </location>
</feature>
<dbReference type="EMBL" id="RCSX01000008">
    <property type="protein sequence ID" value="KAF7931583.1"/>
    <property type="molecule type" value="Genomic_DNA"/>
</dbReference>
<protein>
    <recommendedName>
        <fullName evidence="4">BED-type domain-containing protein</fullName>
    </recommendedName>
</protein>
<name>A0ABQ7IQZ0_9HELO</name>
<organism evidence="2 3">
    <name type="scientific">Botrytis deweyae</name>
    <dbReference type="NCBI Taxonomy" id="2478750"/>
    <lineage>
        <taxon>Eukaryota</taxon>
        <taxon>Fungi</taxon>
        <taxon>Dikarya</taxon>
        <taxon>Ascomycota</taxon>
        <taxon>Pezizomycotina</taxon>
        <taxon>Leotiomycetes</taxon>
        <taxon>Helotiales</taxon>
        <taxon>Sclerotiniaceae</taxon>
        <taxon>Botrytis</taxon>
    </lineage>
</organism>
<evidence type="ECO:0008006" key="4">
    <source>
        <dbReference type="Google" id="ProtNLM"/>
    </source>
</evidence>
<evidence type="ECO:0000313" key="3">
    <source>
        <dbReference type="Proteomes" id="UP000783213"/>
    </source>
</evidence>
<accession>A0ABQ7IQZ0</accession>
<feature type="compositionally biased region" description="Basic and acidic residues" evidence="1">
    <location>
        <begin position="206"/>
        <end position="225"/>
    </location>
</feature>
<keyword evidence="3" id="KW-1185">Reference proteome</keyword>
<gene>
    <name evidence="2" type="ORF">EAE98_004319</name>
</gene>